<gene>
    <name evidence="3" type="ORF">J2S73_003743</name>
</gene>
<sequence length="91" mass="9641">MKLMIAAGTAFVFAGITVLLETAVGSWRSASIGAPDGGQSAPAVYLMLILIGLVFLVAGTVSRITRHHEQPDTGPRKRRAPRVVVYQHGGE</sequence>
<comment type="caution">
    <text evidence="3">The sequence shown here is derived from an EMBL/GenBank/DDBJ whole genome shotgun (WGS) entry which is preliminary data.</text>
</comment>
<proteinExistence type="predicted"/>
<organism evidence="3 4">
    <name type="scientific">Amorphus orientalis</name>
    <dbReference type="NCBI Taxonomy" id="649198"/>
    <lineage>
        <taxon>Bacteria</taxon>
        <taxon>Pseudomonadati</taxon>
        <taxon>Pseudomonadota</taxon>
        <taxon>Alphaproteobacteria</taxon>
        <taxon>Hyphomicrobiales</taxon>
        <taxon>Amorphaceae</taxon>
        <taxon>Amorphus</taxon>
    </lineage>
</organism>
<dbReference type="RefSeq" id="WP_306887168.1">
    <property type="nucleotide sequence ID" value="NZ_JAUSUL010000004.1"/>
</dbReference>
<feature type="transmembrane region" description="Helical" evidence="2">
    <location>
        <begin position="44"/>
        <end position="61"/>
    </location>
</feature>
<name>A0AAE3VSE0_9HYPH</name>
<protein>
    <submittedName>
        <fullName evidence="3">Membrane protein YhiD involved in acid resistance</fullName>
    </submittedName>
</protein>
<keyword evidence="4" id="KW-1185">Reference proteome</keyword>
<dbReference type="Proteomes" id="UP001229244">
    <property type="component" value="Unassembled WGS sequence"/>
</dbReference>
<evidence type="ECO:0000313" key="4">
    <source>
        <dbReference type="Proteomes" id="UP001229244"/>
    </source>
</evidence>
<reference evidence="3" key="1">
    <citation type="submission" date="2023-07" db="EMBL/GenBank/DDBJ databases">
        <title>Genomic Encyclopedia of Type Strains, Phase IV (KMG-IV): sequencing the most valuable type-strain genomes for metagenomic binning, comparative biology and taxonomic classification.</title>
        <authorList>
            <person name="Goeker M."/>
        </authorList>
    </citation>
    <scope>NUCLEOTIDE SEQUENCE</scope>
    <source>
        <strain evidence="3">DSM 21202</strain>
    </source>
</reference>
<keyword evidence="2" id="KW-0812">Transmembrane</keyword>
<dbReference type="AlphaFoldDB" id="A0AAE3VSE0"/>
<dbReference type="EMBL" id="JAUSUL010000004">
    <property type="protein sequence ID" value="MDQ0317266.1"/>
    <property type="molecule type" value="Genomic_DNA"/>
</dbReference>
<keyword evidence="2" id="KW-0472">Membrane</keyword>
<evidence type="ECO:0000313" key="3">
    <source>
        <dbReference type="EMBL" id="MDQ0317266.1"/>
    </source>
</evidence>
<evidence type="ECO:0000256" key="1">
    <source>
        <dbReference type="SAM" id="MobiDB-lite"/>
    </source>
</evidence>
<accession>A0AAE3VSE0</accession>
<feature type="region of interest" description="Disordered" evidence="1">
    <location>
        <begin position="66"/>
        <end position="91"/>
    </location>
</feature>
<keyword evidence="2" id="KW-1133">Transmembrane helix</keyword>
<evidence type="ECO:0000256" key="2">
    <source>
        <dbReference type="SAM" id="Phobius"/>
    </source>
</evidence>